<feature type="region of interest" description="Disordered" evidence="1">
    <location>
        <begin position="37"/>
        <end position="66"/>
    </location>
</feature>
<dbReference type="EMBL" id="BHZC01000001">
    <property type="protein sequence ID" value="GCD38938.1"/>
    <property type="molecule type" value="Genomic_DNA"/>
</dbReference>
<evidence type="ECO:0000256" key="1">
    <source>
        <dbReference type="SAM" id="MobiDB-lite"/>
    </source>
</evidence>
<comment type="caution">
    <text evidence="2">The sequence shown here is derived from an EMBL/GenBank/DDBJ whole genome shotgun (WGS) entry which is preliminary data.</text>
</comment>
<reference evidence="2 3" key="1">
    <citation type="submission" date="2018-11" db="EMBL/GenBank/DDBJ databases">
        <title>Whole genome sequence of Streptomyces chrestomyceticus NBRC 13444(T).</title>
        <authorList>
            <person name="Komaki H."/>
            <person name="Tamura T."/>
        </authorList>
    </citation>
    <scope>NUCLEOTIDE SEQUENCE [LARGE SCALE GENOMIC DNA]</scope>
    <source>
        <strain evidence="2 3">NBRC 13444</strain>
    </source>
</reference>
<gene>
    <name evidence="2" type="ORF">OEIGOIKO_06758</name>
</gene>
<accession>A0A7U9L222</accession>
<name>A0A7U9L222_9ACTN</name>
<protein>
    <submittedName>
        <fullName evidence="2">Ribosylglycohydrolase</fullName>
    </submittedName>
</protein>
<organism evidence="2 3">
    <name type="scientific">Streptomyces chrestomyceticus JCM 4735</name>
    <dbReference type="NCBI Taxonomy" id="1306181"/>
    <lineage>
        <taxon>Bacteria</taxon>
        <taxon>Bacillati</taxon>
        <taxon>Actinomycetota</taxon>
        <taxon>Actinomycetes</taxon>
        <taxon>Kitasatosporales</taxon>
        <taxon>Streptomycetaceae</taxon>
        <taxon>Streptomyces</taxon>
    </lineage>
</organism>
<proteinExistence type="predicted"/>
<dbReference type="AlphaFoldDB" id="A0A7U9L222"/>
<dbReference type="Gene3D" id="1.10.4080.10">
    <property type="entry name" value="ADP-ribosylation/Crystallin J1"/>
    <property type="match status" value="1"/>
</dbReference>
<sequence length="66" mass="7158">MLTAATLLERGRLDLPGVFRRFRRWAAAEPKDIGLRTEDVLGNGEPWGRAAAGTSRSTGAPRATVH</sequence>
<evidence type="ECO:0000313" key="2">
    <source>
        <dbReference type="EMBL" id="GCD38938.1"/>
    </source>
</evidence>
<dbReference type="InterPro" id="IPR036705">
    <property type="entry name" value="Ribosyl_crysJ1_sf"/>
</dbReference>
<dbReference type="Proteomes" id="UP000287830">
    <property type="component" value="Unassembled WGS sequence"/>
</dbReference>
<evidence type="ECO:0000313" key="3">
    <source>
        <dbReference type="Proteomes" id="UP000287830"/>
    </source>
</evidence>